<accession>A0ABT0PHM2</accession>
<gene>
    <name evidence="1" type="ORF">M3P05_12965</name>
</gene>
<evidence type="ECO:0000313" key="1">
    <source>
        <dbReference type="EMBL" id="MCL6270835.1"/>
    </source>
</evidence>
<protein>
    <submittedName>
        <fullName evidence="1">Uncharacterized protein</fullName>
    </submittedName>
</protein>
<name>A0ABT0PHM2_9GAMM</name>
<evidence type="ECO:0000313" key="2">
    <source>
        <dbReference type="Proteomes" id="UP001203338"/>
    </source>
</evidence>
<proteinExistence type="predicted"/>
<reference evidence="1 2" key="1">
    <citation type="submission" date="2022-05" db="EMBL/GenBank/DDBJ databases">
        <authorList>
            <person name="Park J.-S."/>
        </authorList>
    </citation>
    <scope>NUCLEOTIDE SEQUENCE [LARGE SCALE GENOMIC DNA]</scope>
    <source>
        <strain evidence="1 2">2012CJ34-2</strain>
    </source>
</reference>
<dbReference type="Proteomes" id="UP001203338">
    <property type="component" value="Unassembled WGS sequence"/>
</dbReference>
<comment type="caution">
    <text evidence="1">The sequence shown here is derived from an EMBL/GenBank/DDBJ whole genome shotgun (WGS) entry which is preliminary data.</text>
</comment>
<dbReference type="RefSeq" id="WP_249700131.1">
    <property type="nucleotide sequence ID" value="NZ_JAMFLX010000017.1"/>
</dbReference>
<organism evidence="1 2">
    <name type="scientific">Parendozoicomonas callyspongiae</name>
    <dbReference type="NCBI Taxonomy" id="2942213"/>
    <lineage>
        <taxon>Bacteria</taxon>
        <taxon>Pseudomonadati</taxon>
        <taxon>Pseudomonadota</taxon>
        <taxon>Gammaproteobacteria</taxon>
        <taxon>Oceanospirillales</taxon>
        <taxon>Endozoicomonadaceae</taxon>
        <taxon>Parendozoicomonas</taxon>
    </lineage>
</organism>
<keyword evidence="2" id="KW-1185">Reference proteome</keyword>
<sequence>MLTQEQKTILGKLGYYSSFLTVALPSRSVPTFCGLLVASMITTEDFVTQSWFQEKLHNFWGNYHKWLDTGQK</sequence>
<dbReference type="EMBL" id="JAMFLX010000017">
    <property type="protein sequence ID" value="MCL6270835.1"/>
    <property type="molecule type" value="Genomic_DNA"/>
</dbReference>